<evidence type="ECO:0000313" key="1">
    <source>
        <dbReference type="EMBL" id="KAL2630749.1"/>
    </source>
</evidence>
<reference evidence="1 2" key="1">
    <citation type="submission" date="2024-09" db="EMBL/GenBank/DDBJ databases">
        <title>Chromosome-scale assembly of Riccia fluitans.</title>
        <authorList>
            <person name="Paukszto L."/>
            <person name="Sawicki J."/>
            <person name="Karawczyk K."/>
            <person name="Piernik-Szablinska J."/>
            <person name="Szczecinska M."/>
            <person name="Mazdziarz M."/>
        </authorList>
    </citation>
    <scope>NUCLEOTIDE SEQUENCE [LARGE SCALE GENOMIC DNA]</scope>
    <source>
        <strain evidence="1">Rf_01</strain>
        <tissue evidence="1">Aerial parts of the thallus</tissue>
    </source>
</reference>
<sequence length="143" mass="16990">MKLATKLFNRGEPDWTAIAERLVRFQMLKQWSTQEPMLLLPSLKVPESHSLNGMLRVWFEMKKNLNIRKEGVEVHKELPVWSLEGIFRLQEVNTKVQLDKFWAEAKRLGVRAVGNLRRTSDDYFSLEEMWNDERFLGEEIEIQ</sequence>
<comment type="caution">
    <text evidence="1">The sequence shown here is derived from an EMBL/GenBank/DDBJ whole genome shotgun (WGS) entry which is preliminary data.</text>
</comment>
<name>A0ABD1YJZ7_9MARC</name>
<dbReference type="EMBL" id="JBHFFA010000004">
    <property type="protein sequence ID" value="KAL2630749.1"/>
    <property type="molecule type" value="Genomic_DNA"/>
</dbReference>
<protein>
    <submittedName>
        <fullName evidence="1">Uncharacterized protein</fullName>
    </submittedName>
</protein>
<keyword evidence="2" id="KW-1185">Reference proteome</keyword>
<organism evidence="1 2">
    <name type="scientific">Riccia fluitans</name>
    <dbReference type="NCBI Taxonomy" id="41844"/>
    <lineage>
        <taxon>Eukaryota</taxon>
        <taxon>Viridiplantae</taxon>
        <taxon>Streptophyta</taxon>
        <taxon>Embryophyta</taxon>
        <taxon>Marchantiophyta</taxon>
        <taxon>Marchantiopsida</taxon>
        <taxon>Marchantiidae</taxon>
        <taxon>Marchantiales</taxon>
        <taxon>Ricciaceae</taxon>
        <taxon>Riccia</taxon>
    </lineage>
</organism>
<evidence type="ECO:0000313" key="2">
    <source>
        <dbReference type="Proteomes" id="UP001605036"/>
    </source>
</evidence>
<dbReference type="Proteomes" id="UP001605036">
    <property type="component" value="Unassembled WGS sequence"/>
</dbReference>
<proteinExistence type="predicted"/>
<accession>A0ABD1YJZ7</accession>
<dbReference type="AlphaFoldDB" id="A0ABD1YJZ7"/>
<gene>
    <name evidence="1" type="ORF">R1flu_015435</name>
</gene>